<evidence type="ECO:0000259" key="6">
    <source>
        <dbReference type="PROSITE" id="PS50885"/>
    </source>
</evidence>
<accession>A0A2K2FD32</accession>
<reference evidence="7 8" key="1">
    <citation type="submission" date="2017-06" db="EMBL/GenBank/DDBJ databases">
        <title>Investigating the central metabolism of Clostridium thermosuccinogenes.</title>
        <authorList>
            <person name="Koendjbiharie J.G."/>
            <person name="van Kranenburg R."/>
        </authorList>
    </citation>
    <scope>NUCLEOTIDE SEQUENCE [LARGE SCALE GENOMIC DNA]</scope>
    <source>
        <strain evidence="7 8">DSM 5806</strain>
    </source>
</reference>
<dbReference type="GO" id="GO:0016020">
    <property type="term" value="C:membrane"/>
    <property type="evidence" value="ECO:0007669"/>
    <property type="project" value="UniProtKB-SubCell"/>
</dbReference>
<evidence type="ECO:0000256" key="4">
    <source>
        <dbReference type="ARBA" id="ARBA00022777"/>
    </source>
</evidence>
<evidence type="ECO:0000256" key="2">
    <source>
        <dbReference type="ARBA" id="ARBA00022553"/>
    </source>
</evidence>
<keyword evidence="8" id="KW-1185">Reference proteome</keyword>
<dbReference type="Proteomes" id="UP000236151">
    <property type="component" value="Unassembled WGS sequence"/>
</dbReference>
<dbReference type="CDD" id="cd18774">
    <property type="entry name" value="PDC2_HK_sensor"/>
    <property type="match status" value="1"/>
</dbReference>
<evidence type="ECO:0000256" key="1">
    <source>
        <dbReference type="ARBA" id="ARBA00004370"/>
    </source>
</evidence>
<evidence type="ECO:0000313" key="7">
    <source>
        <dbReference type="EMBL" id="PNT98494.1"/>
    </source>
</evidence>
<dbReference type="Pfam" id="PF02518">
    <property type="entry name" value="HATPase_c"/>
    <property type="match status" value="1"/>
</dbReference>
<feature type="transmembrane region" description="Helical" evidence="5">
    <location>
        <begin position="280"/>
        <end position="302"/>
    </location>
</feature>
<organism evidence="7 8">
    <name type="scientific">Clostridium thermosuccinogenes</name>
    <dbReference type="NCBI Taxonomy" id="84032"/>
    <lineage>
        <taxon>Bacteria</taxon>
        <taxon>Bacillati</taxon>
        <taxon>Bacillota</taxon>
        <taxon>Clostridia</taxon>
        <taxon>Eubacteriales</taxon>
        <taxon>Clostridiaceae</taxon>
        <taxon>Clostridium</taxon>
    </lineage>
</organism>
<dbReference type="PANTHER" id="PTHR34220">
    <property type="entry name" value="SENSOR HISTIDINE KINASE YPDA"/>
    <property type="match status" value="1"/>
</dbReference>
<keyword evidence="3" id="KW-0808">Transferase</keyword>
<evidence type="ECO:0000256" key="3">
    <source>
        <dbReference type="ARBA" id="ARBA00022679"/>
    </source>
</evidence>
<dbReference type="RefSeq" id="WP_103081816.1">
    <property type="nucleotide sequence ID" value="NZ_NIOJ01000027.1"/>
</dbReference>
<keyword evidence="5" id="KW-0472">Membrane</keyword>
<dbReference type="KEGG" id="cthd:CDO33_11965"/>
<keyword evidence="5" id="KW-0812">Transmembrane</keyword>
<feature type="domain" description="HAMP" evidence="6">
    <location>
        <begin position="300"/>
        <end position="352"/>
    </location>
</feature>
<dbReference type="AlphaFoldDB" id="A0A2K2FD32"/>
<keyword evidence="4 7" id="KW-0418">Kinase</keyword>
<evidence type="ECO:0000313" key="8">
    <source>
        <dbReference type="Proteomes" id="UP000236151"/>
    </source>
</evidence>
<dbReference type="InterPro" id="IPR050640">
    <property type="entry name" value="Bact_2-comp_sensor_kinase"/>
</dbReference>
<protein>
    <submittedName>
        <fullName evidence="7">Two-component sensor histidine kinase</fullName>
    </submittedName>
</protein>
<keyword evidence="2" id="KW-0597">Phosphoprotein</keyword>
<gene>
    <name evidence="7" type="ORF">CDQ84_11130</name>
</gene>
<dbReference type="InterPro" id="IPR036890">
    <property type="entry name" value="HATPase_C_sf"/>
</dbReference>
<dbReference type="PROSITE" id="PS50885">
    <property type="entry name" value="HAMP"/>
    <property type="match status" value="1"/>
</dbReference>
<dbReference type="InterPro" id="IPR003660">
    <property type="entry name" value="HAMP_dom"/>
</dbReference>
<proteinExistence type="predicted"/>
<name>A0A2K2FD32_9CLOT</name>
<dbReference type="Pfam" id="PF06580">
    <property type="entry name" value="His_kinase"/>
    <property type="match status" value="1"/>
</dbReference>
<dbReference type="EMBL" id="NIOJ01000027">
    <property type="protein sequence ID" value="PNT98494.1"/>
    <property type="molecule type" value="Genomic_DNA"/>
</dbReference>
<comment type="subcellular location">
    <subcellularLocation>
        <location evidence="1">Membrane</location>
    </subcellularLocation>
</comment>
<dbReference type="SUPFAM" id="SSF55874">
    <property type="entry name" value="ATPase domain of HSP90 chaperone/DNA topoisomerase II/histidine kinase"/>
    <property type="match status" value="1"/>
</dbReference>
<dbReference type="InterPro" id="IPR003594">
    <property type="entry name" value="HATPase_dom"/>
</dbReference>
<comment type="caution">
    <text evidence="7">The sequence shown here is derived from an EMBL/GenBank/DDBJ whole genome shotgun (WGS) entry which is preliminary data.</text>
</comment>
<dbReference type="CDD" id="cd06225">
    <property type="entry name" value="HAMP"/>
    <property type="match status" value="1"/>
</dbReference>
<sequence>MILVPMIFAGFYYYSILSDTLTRNAFENLDKLILQINENIERSYKIIDNTSLHFISNNTIRSRILNNMPTEEDYYSMFVNKSKMEEELKYSLMFNNAWDMKLITTAFVFLNKTAYFSLSRSAKPIQIVAENNLKIFNELDLDKMEGFMIMPPSPGDHTVYFVRVISNIYHPEHKLALIIGTDEAELYKMYEKLLEFPGSVAYIIDNNGIIYSTQDKDRLGTMVDASVLDLKNKSGVSEAVLNNKTYYVASKKISNSSLTFVAGIPKQQILAQLYGSIRSYLIITSLIVLICLAVGIFLTLGFTRFIKDMLHSINMVKYGNYDIKMPVYKDVELNLLSETFNNMTAEIKHLINQVYEKQLLFKETEFKFLQSQINPHFLMNTLITIGYKAKLSQDESIYRMVTSLSELLQASIYSNNNTKIPIREELELCKFYLYLQKARFEDKLEYTINVRDESVLDYYLPKLSLEPIVENAVVHGIEGKMGKGMININIWEDSGSVYMEVIDDGLGFDVGSVQLADSDMAIPRKKGHNRIGLDNTNKRVKLLYGEQYGIKIESEPNKGSRVVVHIPVDKGENKIV</sequence>
<keyword evidence="5" id="KW-1133">Transmembrane helix</keyword>
<dbReference type="PANTHER" id="PTHR34220:SF7">
    <property type="entry name" value="SENSOR HISTIDINE KINASE YPDA"/>
    <property type="match status" value="1"/>
</dbReference>
<dbReference type="GO" id="GO:0000155">
    <property type="term" value="F:phosphorelay sensor kinase activity"/>
    <property type="evidence" value="ECO:0007669"/>
    <property type="project" value="InterPro"/>
</dbReference>
<dbReference type="Gene3D" id="6.10.340.10">
    <property type="match status" value="1"/>
</dbReference>
<dbReference type="Gene3D" id="3.30.565.10">
    <property type="entry name" value="Histidine kinase-like ATPase, C-terminal domain"/>
    <property type="match status" value="1"/>
</dbReference>
<evidence type="ECO:0000256" key="5">
    <source>
        <dbReference type="SAM" id="Phobius"/>
    </source>
</evidence>
<dbReference type="OrthoDB" id="138378at2"/>
<dbReference type="InterPro" id="IPR010559">
    <property type="entry name" value="Sig_transdc_His_kin_internal"/>
</dbReference>